<gene>
    <name evidence="3" type="ORF">FRACYDRAFT_237776</name>
</gene>
<feature type="region of interest" description="Disordered" evidence="2">
    <location>
        <begin position="97"/>
        <end position="130"/>
    </location>
</feature>
<reference evidence="3 4" key="1">
    <citation type="submission" date="2016-09" db="EMBL/GenBank/DDBJ databases">
        <title>Extensive genetic diversity and differential bi-allelic expression allows diatom success in the polar Southern Ocean.</title>
        <authorList>
            <consortium name="DOE Joint Genome Institute"/>
            <person name="Mock T."/>
            <person name="Otillar R.P."/>
            <person name="Strauss J."/>
            <person name="Dupont C."/>
            <person name="Frickenhaus S."/>
            <person name="Maumus F."/>
            <person name="Mcmullan M."/>
            <person name="Sanges R."/>
            <person name="Schmutz J."/>
            <person name="Toseland A."/>
            <person name="Valas R."/>
            <person name="Veluchamy A."/>
            <person name="Ward B.J."/>
            <person name="Allen A."/>
            <person name="Barry K."/>
            <person name="Falciatore A."/>
            <person name="Ferrante M."/>
            <person name="Fortunato A.E."/>
            <person name="Gloeckner G."/>
            <person name="Gruber A."/>
            <person name="Hipkin R."/>
            <person name="Janech M."/>
            <person name="Kroth P."/>
            <person name="Leese F."/>
            <person name="Lindquist E."/>
            <person name="Lyon B.R."/>
            <person name="Martin J."/>
            <person name="Mayer C."/>
            <person name="Parker M."/>
            <person name="Quesneville H."/>
            <person name="Raymond J."/>
            <person name="Uhlig C."/>
            <person name="Valentin K.U."/>
            <person name="Worden A.Z."/>
            <person name="Armbrust E.V."/>
            <person name="Bowler C."/>
            <person name="Green B."/>
            <person name="Moulton V."/>
            <person name="Van Oosterhout C."/>
            <person name="Grigoriev I."/>
        </authorList>
    </citation>
    <scope>NUCLEOTIDE SEQUENCE [LARGE SCALE GENOMIC DNA]</scope>
    <source>
        <strain evidence="3 4">CCMP1102</strain>
    </source>
</reference>
<keyword evidence="1" id="KW-0175">Coiled coil</keyword>
<feature type="coiled-coil region" evidence="1">
    <location>
        <begin position="59"/>
        <end position="87"/>
    </location>
</feature>
<proteinExistence type="predicted"/>
<evidence type="ECO:0000256" key="1">
    <source>
        <dbReference type="SAM" id="Coils"/>
    </source>
</evidence>
<dbReference type="Proteomes" id="UP000095751">
    <property type="component" value="Unassembled WGS sequence"/>
</dbReference>
<protein>
    <submittedName>
        <fullName evidence="3">Uncharacterized protein</fullName>
    </submittedName>
</protein>
<evidence type="ECO:0000313" key="4">
    <source>
        <dbReference type="Proteomes" id="UP000095751"/>
    </source>
</evidence>
<accession>A0A1E7FGQ8</accession>
<dbReference type="OrthoDB" id="43523at2759"/>
<dbReference type="KEGG" id="fcy:FRACYDRAFT_237776"/>
<name>A0A1E7FGQ8_9STRA</name>
<organism evidence="3 4">
    <name type="scientific">Fragilariopsis cylindrus CCMP1102</name>
    <dbReference type="NCBI Taxonomy" id="635003"/>
    <lineage>
        <taxon>Eukaryota</taxon>
        <taxon>Sar</taxon>
        <taxon>Stramenopiles</taxon>
        <taxon>Ochrophyta</taxon>
        <taxon>Bacillariophyta</taxon>
        <taxon>Bacillariophyceae</taxon>
        <taxon>Bacillariophycidae</taxon>
        <taxon>Bacillariales</taxon>
        <taxon>Bacillariaceae</taxon>
        <taxon>Fragilariopsis</taxon>
    </lineage>
</organism>
<dbReference type="EMBL" id="KV784357">
    <property type="protein sequence ID" value="OEU17360.1"/>
    <property type="molecule type" value="Genomic_DNA"/>
</dbReference>
<keyword evidence="4" id="KW-1185">Reference proteome</keyword>
<dbReference type="AlphaFoldDB" id="A0A1E7FGQ8"/>
<evidence type="ECO:0000313" key="3">
    <source>
        <dbReference type="EMBL" id="OEU17360.1"/>
    </source>
</evidence>
<sequence length="130" mass="15022">MSSSNIPPVLRGILRRLRVNKTDHISKPTSSQIIDNGTTSATRKYVLNWYRRELVDHNNNNNNNNNKKEEEKLHKLLANEYLSLRENIDERTRLQQLDAGAEKQFSPKEMSRRAAARAGLQMPDLNPDLK</sequence>
<dbReference type="InParanoid" id="A0A1E7FGQ8"/>
<evidence type="ECO:0000256" key="2">
    <source>
        <dbReference type="SAM" id="MobiDB-lite"/>
    </source>
</evidence>